<proteinExistence type="predicted"/>
<protein>
    <recommendedName>
        <fullName evidence="4">Conidiation-specific expression</fullName>
    </recommendedName>
</protein>
<feature type="compositionally biased region" description="Polar residues" evidence="1">
    <location>
        <begin position="1"/>
        <end position="13"/>
    </location>
</feature>
<evidence type="ECO:0000313" key="3">
    <source>
        <dbReference type="Proteomes" id="UP000192927"/>
    </source>
</evidence>
<name>A0A1W5D2V5_9LECA</name>
<organism evidence="2 3">
    <name type="scientific">Lasallia pustulata</name>
    <dbReference type="NCBI Taxonomy" id="136370"/>
    <lineage>
        <taxon>Eukaryota</taxon>
        <taxon>Fungi</taxon>
        <taxon>Dikarya</taxon>
        <taxon>Ascomycota</taxon>
        <taxon>Pezizomycotina</taxon>
        <taxon>Lecanoromycetes</taxon>
        <taxon>OSLEUM clade</taxon>
        <taxon>Umbilicariomycetidae</taxon>
        <taxon>Umbilicariales</taxon>
        <taxon>Umbilicariaceae</taxon>
        <taxon>Lasallia</taxon>
    </lineage>
</organism>
<dbReference type="EMBL" id="FWEW01001609">
    <property type="protein sequence ID" value="SLM37457.1"/>
    <property type="molecule type" value="Genomic_DNA"/>
</dbReference>
<keyword evidence="3" id="KW-1185">Reference proteome</keyword>
<accession>A0A1W5D2V5</accession>
<sequence>MPANDTSKPSIGSATDRRRSSSSANKFAGLMNQKRNSTDETAAARKASFAEQAKAPGFVGGLWNSFTKGSTSAEK</sequence>
<evidence type="ECO:0008006" key="4">
    <source>
        <dbReference type="Google" id="ProtNLM"/>
    </source>
</evidence>
<reference evidence="3" key="1">
    <citation type="submission" date="2017-03" db="EMBL/GenBank/DDBJ databases">
        <authorList>
            <person name="Sharma R."/>
            <person name="Thines M."/>
        </authorList>
    </citation>
    <scope>NUCLEOTIDE SEQUENCE [LARGE SCALE GENOMIC DNA]</scope>
</reference>
<evidence type="ECO:0000256" key="1">
    <source>
        <dbReference type="SAM" id="MobiDB-lite"/>
    </source>
</evidence>
<evidence type="ECO:0000313" key="2">
    <source>
        <dbReference type="EMBL" id="SLM37457.1"/>
    </source>
</evidence>
<dbReference type="AlphaFoldDB" id="A0A1W5D2V5"/>
<dbReference type="Proteomes" id="UP000192927">
    <property type="component" value="Unassembled WGS sequence"/>
</dbReference>
<feature type="region of interest" description="Disordered" evidence="1">
    <location>
        <begin position="1"/>
        <end position="48"/>
    </location>
</feature>